<organism evidence="2 3">
    <name type="scientific">Caerostris darwini</name>
    <dbReference type="NCBI Taxonomy" id="1538125"/>
    <lineage>
        <taxon>Eukaryota</taxon>
        <taxon>Metazoa</taxon>
        <taxon>Ecdysozoa</taxon>
        <taxon>Arthropoda</taxon>
        <taxon>Chelicerata</taxon>
        <taxon>Arachnida</taxon>
        <taxon>Araneae</taxon>
        <taxon>Araneomorphae</taxon>
        <taxon>Entelegynae</taxon>
        <taxon>Araneoidea</taxon>
        <taxon>Araneidae</taxon>
        <taxon>Caerostris</taxon>
    </lineage>
</organism>
<accession>A0AAV4RMS1</accession>
<reference evidence="2 3" key="1">
    <citation type="submission" date="2021-06" db="EMBL/GenBank/DDBJ databases">
        <title>Caerostris darwini draft genome.</title>
        <authorList>
            <person name="Kono N."/>
            <person name="Arakawa K."/>
        </authorList>
    </citation>
    <scope>NUCLEOTIDE SEQUENCE [LARGE SCALE GENOMIC DNA]</scope>
</reference>
<protein>
    <submittedName>
        <fullName evidence="2">Uncharacterized protein</fullName>
    </submittedName>
</protein>
<feature type="region of interest" description="Disordered" evidence="1">
    <location>
        <begin position="44"/>
        <end position="69"/>
    </location>
</feature>
<name>A0AAV4RMS1_9ARAC</name>
<evidence type="ECO:0000313" key="3">
    <source>
        <dbReference type="Proteomes" id="UP001054837"/>
    </source>
</evidence>
<dbReference type="Proteomes" id="UP001054837">
    <property type="component" value="Unassembled WGS sequence"/>
</dbReference>
<comment type="caution">
    <text evidence="2">The sequence shown here is derived from an EMBL/GenBank/DDBJ whole genome shotgun (WGS) entry which is preliminary data.</text>
</comment>
<feature type="compositionally biased region" description="Polar residues" evidence="1">
    <location>
        <begin position="1"/>
        <end position="16"/>
    </location>
</feature>
<gene>
    <name evidence="2" type="ORF">CDAR_59731</name>
</gene>
<evidence type="ECO:0000313" key="2">
    <source>
        <dbReference type="EMBL" id="GIY23233.1"/>
    </source>
</evidence>
<dbReference type="EMBL" id="BPLQ01006523">
    <property type="protein sequence ID" value="GIY23233.1"/>
    <property type="molecule type" value="Genomic_DNA"/>
</dbReference>
<proteinExistence type="predicted"/>
<evidence type="ECO:0000256" key="1">
    <source>
        <dbReference type="SAM" id="MobiDB-lite"/>
    </source>
</evidence>
<keyword evidence="3" id="KW-1185">Reference proteome</keyword>
<dbReference type="AlphaFoldDB" id="A0AAV4RMS1"/>
<feature type="region of interest" description="Disordered" evidence="1">
    <location>
        <begin position="1"/>
        <end position="30"/>
    </location>
</feature>
<sequence>MCSNFPSVPLSSSGAHPSSDVRGPEVTGTLNRLSTSLRLRIRENHTTSGTKFSSGVRESIMGPDQSAQEAAGQAKHSGCCVNAVRGCFLLRKRIGHISIWL</sequence>